<evidence type="ECO:0000313" key="1">
    <source>
        <dbReference type="EMBL" id="CAH2330718.1"/>
    </source>
</evidence>
<gene>
    <name evidence="1" type="ORF">PECUL_23A042842</name>
</gene>
<dbReference type="AlphaFoldDB" id="A0AAD1TQE0"/>
<feature type="non-terminal residue" evidence="1">
    <location>
        <position position="85"/>
    </location>
</feature>
<organism evidence="1 2">
    <name type="scientific">Pelobates cultripes</name>
    <name type="common">Western spadefoot toad</name>
    <dbReference type="NCBI Taxonomy" id="61616"/>
    <lineage>
        <taxon>Eukaryota</taxon>
        <taxon>Metazoa</taxon>
        <taxon>Chordata</taxon>
        <taxon>Craniata</taxon>
        <taxon>Vertebrata</taxon>
        <taxon>Euteleostomi</taxon>
        <taxon>Amphibia</taxon>
        <taxon>Batrachia</taxon>
        <taxon>Anura</taxon>
        <taxon>Pelobatoidea</taxon>
        <taxon>Pelobatidae</taxon>
        <taxon>Pelobates</taxon>
    </lineage>
</organism>
<keyword evidence="1" id="KW-0401">Integrin</keyword>
<evidence type="ECO:0000313" key="2">
    <source>
        <dbReference type="Proteomes" id="UP001295444"/>
    </source>
</evidence>
<dbReference type="GO" id="GO:0007229">
    <property type="term" value="P:integrin-mediated signaling pathway"/>
    <property type="evidence" value="ECO:0007669"/>
    <property type="project" value="UniProtKB-KW"/>
</dbReference>
<reference evidence="1" key="1">
    <citation type="submission" date="2022-03" db="EMBL/GenBank/DDBJ databases">
        <authorList>
            <person name="Alioto T."/>
            <person name="Alioto T."/>
            <person name="Gomez Garrido J."/>
        </authorList>
    </citation>
    <scope>NUCLEOTIDE SEQUENCE</scope>
</reference>
<keyword evidence="2" id="KW-1185">Reference proteome</keyword>
<dbReference type="Proteomes" id="UP001295444">
    <property type="component" value="Unassembled WGS sequence"/>
</dbReference>
<comment type="caution">
    <text evidence="1">The sequence shown here is derived from an EMBL/GenBank/DDBJ whole genome shotgun (WGS) entry which is preliminary data.</text>
</comment>
<name>A0AAD1TQE0_PELCU</name>
<sequence>AVIHVMFDVVPNVTWPDTVNIKAEVMSINETNSSLSDNTKILSVPVLHPINVISKGLDKSTKYLNFSDPDQSHVVTHIYQVTLSH</sequence>
<protein>
    <submittedName>
        <fullName evidence="1">Integrin alpha-L</fullName>
    </submittedName>
</protein>
<dbReference type="EMBL" id="CAKOES020001080">
    <property type="protein sequence ID" value="CAH2330718.1"/>
    <property type="molecule type" value="Genomic_DNA"/>
</dbReference>
<dbReference type="Gene3D" id="2.60.40.1530">
    <property type="entry name" value="ntegrin, alpha v. Chain A, domain 4"/>
    <property type="match status" value="1"/>
</dbReference>
<accession>A0AAD1TQE0</accession>
<proteinExistence type="predicted"/>